<gene>
    <name evidence="3" type="ORF">HDG40_000719</name>
</gene>
<dbReference type="SUPFAM" id="SSF50891">
    <property type="entry name" value="Cyclophilin-like"/>
    <property type="match status" value="1"/>
</dbReference>
<feature type="signal peptide" evidence="1">
    <location>
        <begin position="1"/>
        <end position="25"/>
    </location>
</feature>
<protein>
    <recommendedName>
        <fullName evidence="2">Cyclophilin-like domain-containing protein</fullName>
    </recommendedName>
</protein>
<evidence type="ECO:0000259" key="2">
    <source>
        <dbReference type="Pfam" id="PF18050"/>
    </source>
</evidence>
<dbReference type="Proteomes" id="UP000592780">
    <property type="component" value="Unassembled WGS sequence"/>
</dbReference>
<dbReference type="AlphaFoldDB" id="A0A7W8Q2J1"/>
<dbReference type="Pfam" id="PF18050">
    <property type="entry name" value="Cyclophil_like2"/>
    <property type="match status" value="1"/>
</dbReference>
<feature type="domain" description="Cyclophilin-like" evidence="2">
    <location>
        <begin position="53"/>
        <end position="162"/>
    </location>
</feature>
<feature type="chain" id="PRO_5031133241" description="Cyclophilin-like domain-containing protein" evidence="1">
    <location>
        <begin position="26"/>
        <end position="165"/>
    </location>
</feature>
<keyword evidence="4" id="KW-1185">Reference proteome</keyword>
<accession>A0A7W8Q2J1</accession>
<dbReference type="RefSeq" id="WP_018434067.1">
    <property type="nucleotide sequence ID" value="NZ_JACHDD010000001.1"/>
</dbReference>
<proteinExistence type="predicted"/>
<comment type="caution">
    <text evidence="3">The sequence shown here is derived from an EMBL/GenBank/DDBJ whole genome shotgun (WGS) entry which is preliminary data.</text>
</comment>
<dbReference type="Gene3D" id="2.40.100.20">
    <property type="match status" value="1"/>
</dbReference>
<dbReference type="OrthoDB" id="5298378at2"/>
<dbReference type="EMBL" id="JACHDD010000001">
    <property type="protein sequence ID" value="MBB5422578.1"/>
    <property type="molecule type" value="Genomic_DNA"/>
</dbReference>
<evidence type="ECO:0000313" key="4">
    <source>
        <dbReference type="Proteomes" id="UP000592780"/>
    </source>
</evidence>
<organism evidence="3 4">
    <name type="scientific">Paraburkholderia atlantica</name>
    <dbReference type="NCBI Taxonomy" id="2654982"/>
    <lineage>
        <taxon>Bacteria</taxon>
        <taxon>Pseudomonadati</taxon>
        <taxon>Pseudomonadota</taxon>
        <taxon>Betaproteobacteria</taxon>
        <taxon>Burkholderiales</taxon>
        <taxon>Burkholderiaceae</taxon>
        <taxon>Paraburkholderia</taxon>
    </lineage>
</organism>
<dbReference type="InterPro" id="IPR041183">
    <property type="entry name" value="Cyclophilin-like"/>
</dbReference>
<dbReference type="InterPro" id="IPR029000">
    <property type="entry name" value="Cyclophilin-like_dom_sf"/>
</dbReference>
<evidence type="ECO:0000256" key="1">
    <source>
        <dbReference type="SAM" id="SignalP"/>
    </source>
</evidence>
<sequence length="165" mass="17302">MSVREFTRGLLLVAMLSLTFARTSAAGGETQSISAQTSSGGAGASGQMKIKVNVAGKELQATLADNPTARDFAALLPIRVSMDDLFGREKAGSLPRAISTGGPSSDVYQVGDIGYWSPRHDIAIYYRQDGEKIPSPGIIKIGDFDSGVAALNVPGSVEVSIKRVE</sequence>
<reference evidence="3 4" key="1">
    <citation type="submission" date="2020-08" db="EMBL/GenBank/DDBJ databases">
        <title>Genomic Encyclopedia of Type Strains, Phase IV (KMG-V): Genome sequencing to study the core and pangenomes of soil and plant-associated prokaryotes.</title>
        <authorList>
            <person name="Whitman W."/>
        </authorList>
    </citation>
    <scope>NUCLEOTIDE SEQUENCE [LARGE SCALE GENOMIC DNA]</scope>
    <source>
        <strain evidence="3 4">JPY158</strain>
    </source>
</reference>
<name>A0A7W8Q2J1_PARAM</name>
<evidence type="ECO:0000313" key="3">
    <source>
        <dbReference type="EMBL" id="MBB5422578.1"/>
    </source>
</evidence>
<keyword evidence="1" id="KW-0732">Signal</keyword>